<keyword evidence="3" id="KW-1185">Reference proteome</keyword>
<organism evidence="2 3">
    <name type="scientific">Corynespora cassiicola Philippines</name>
    <dbReference type="NCBI Taxonomy" id="1448308"/>
    <lineage>
        <taxon>Eukaryota</taxon>
        <taxon>Fungi</taxon>
        <taxon>Dikarya</taxon>
        <taxon>Ascomycota</taxon>
        <taxon>Pezizomycotina</taxon>
        <taxon>Dothideomycetes</taxon>
        <taxon>Pleosporomycetidae</taxon>
        <taxon>Pleosporales</taxon>
        <taxon>Corynesporascaceae</taxon>
        <taxon>Corynespora</taxon>
    </lineage>
</organism>
<feature type="compositionally biased region" description="Polar residues" evidence="1">
    <location>
        <begin position="44"/>
        <end position="56"/>
    </location>
</feature>
<reference evidence="2 3" key="1">
    <citation type="journal article" date="2018" name="Front. Microbiol.">
        <title>Genome-Wide Analysis of Corynespora cassiicola Leaf Fall Disease Putative Effectors.</title>
        <authorList>
            <person name="Lopez D."/>
            <person name="Ribeiro S."/>
            <person name="Label P."/>
            <person name="Fumanal B."/>
            <person name="Venisse J.S."/>
            <person name="Kohler A."/>
            <person name="de Oliveira R.R."/>
            <person name="Labutti K."/>
            <person name="Lipzen A."/>
            <person name="Lail K."/>
            <person name="Bauer D."/>
            <person name="Ohm R.A."/>
            <person name="Barry K.W."/>
            <person name="Spatafora J."/>
            <person name="Grigoriev I.V."/>
            <person name="Martin F.M."/>
            <person name="Pujade-Renaud V."/>
        </authorList>
    </citation>
    <scope>NUCLEOTIDE SEQUENCE [LARGE SCALE GENOMIC DNA]</scope>
    <source>
        <strain evidence="2 3">Philippines</strain>
    </source>
</reference>
<evidence type="ECO:0000313" key="2">
    <source>
        <dbReference type="EMBL" id="PSN71096.1"/>
    </source>
</evidence>
<dbReference type="Proteomes" id="UP000240883">
    <property type="component" value="Unassembled WGS sequence"/>
</dbReference>
<evidence type="ECO:0000256" key="1">
    <source>
        <dbReference type="SAM" id="MobiDB-lite"/>
    </source>
</evidence>
<dbReference type="OrthoDB" id="4087970at2759"/>
<proteinExistence type="predicted"/>
<dbReference type="EMBL" id="KZ678131">
    <property type="protein sequence ID" value="PSN71096.1"/>
    <property type="molecule type" value="Genomic_DNA"/>
</dbReference>
<dbReference type="AlphaFoldDB" id="A0A2T2P0P9"/>
<protein>
    <submittedName>
        <fullName evidence="2">Uncharacterized protein</fullName>
    </submittedName>
</protein>
<accession>A0A2T2P0P9</accession>
<gene>
    <name evidence="2" type="ORF">BS50DRAFT_570504</name>
</gene>
<name>A0A2T2P0P9_CORCC</name>
<feature type="region of interest" description="Disordered" evidence="1">
    <location>
        <begin position="1"/>
        <end position="68"/>
    </location>
</feature>
<sequence>MDVDSAEGESIPPRPAAHRHPSDMRPDANAQQTTQEGDFPKGSSFFTASIPASLSDPSDEPMDPKDQAKDNLDCRNLFFYLGLCSDVVGFADDGALKFAFDPLPPQLVK</sequence>
<evidence type="ECO:0000313" key="3">
    <source>
        <dbReference type="Proteomes" id="UP000240883"/>
    </source>
</evidence>